<feature type="region of interest" description="Disordered" evidence="1">
    <location>
        <begin position="131"/>
        <end position="179"/>
    </location>
</feature>
<evidence type="ECO:0000313" key="3">
    <source>
        <dbReference type="Proteomes" id="UP001140560"/>
    </source>
</evidence>
<name>A0A9W8Y6C8_9PLEO</name>
<feature type="compositionally biased region" description="Low complexity" evidence="1">
    <location>
        <begin position="131"/>
        <end position="150"/>
    </location>
</feature>
<feature type="compositionally biased region" description="Low complexity" evidence="1">
    <location>
        <begin position="63"/>
        <end position="82"/>
    </location>
</feature>
<feature type="region of interest" description="Disordered" evidence="1">
    <location>
        <begin position="58"/>
        <end position="88"/>
    </location>
</feature>
<comment type="caution">
    <text evidence="2">The sequence shown here is derived from an EMBL/GenBank/DDBJ whole genome shotgun (WGS) entry which is preliminary data.</text>
</comment>
<dbReference type="EMBL" id="JAPEUY010000012">
    <property type="protein sequence ID" value="KAJ4367550.1"/>
    <property type="molecule type" value="Genomic_DNA"/>
</dbReference>
<accession>A0A9W8Y6C8</accession>
<gene>
    <name evidence="2" type="ORF">N0V83_007134</name>
</gene>
<proteinExistence type="predicted"/>
<sequence length="253" mass="27728">MHLPYEPQIEEEEKDDSEMPEITINAATQIRGNGNIISIAQMDSARIANLIASMLNGGKGVEETSPSQQPQEHSPPATPTAEETTKKQVGSVHITVNCGATIIGDRNIVGPGLGDIARQMQLAQRNQALHAQQLAQQQAREQQQQQAQQEPPRHHHSQQQQQQSPQQQPQLRHSPPMLKMPLPAQRRETLYQAQQAIAQHHGTMYAAQGLLSLQAPTPPLSRSGSFGSEGSGSAKRKAEHEHDAEEVACKKQC</sequence>
<feature type="compositionally biased region" description="Low complexity" evidence="1">
    <location>
        <begin position="221"/>
        <end position="233"/>
    </location>
</feature>
<evidence type="ECO:0000313" key="2">
    <source>
        <dbReference type="EMBL" id="KAJ4367550.1"/>
    </source>
</evidence>
<protein>
    <submittedName>
        <fullName evidence="2">Uncharacterized protein</fullName>
    </submittedName>
</protein>
<keyword evidence="3" id="KW-1185">Reference proteome</keyword>
<evidence type="ECO:0000256" key="1">
    <source>
        <dbReference type="SAM" id="MobiDB-lite"/>
    </source>
</evidence>
<dbReference type="Proteomes" id="UP001140560">
    <property type="component" value="Unassembled WGS sequence"/>
</dbReference>
<reference evidence="2" key="1">
    <citation type="submission" date="2022-10" db="EMBL/GenBank/DDBJ databases">
        <title>Tapping the CABI collections for fungal endophytes: first genome assemblies for Collariella, Neodidymelliopsis, Ascochyta clinopodiicola, Didymella pomorum, Didymosphaeria variabile, Neocosmospora piperis and Neocucurbitaria cava.</title>
        <authorList>
            <person name="Hill R."/>
        </authorList>
    </citation>
    <scope>NUCLEOTIDE SEQUENCE</scope>
    <source>
        <strain evidence="2">IMI 356814</strain>
    </source>
</reference>
<feature type="region of interest" description="Disordered" evidence="1">
    <location>
        <begin position="214"/>
        <end position="253"/>
    </location>
</feature>
<feature type="compositionally biased region" description="Low complexity" evidence="1">
    <location>
        <begin position="158"/>
        <end position="176"/>
    </location>
</feature>
<dbReference type="OrthoDB" id="3942467at2759"/>
<dbReference type="AlphaFoldDB" id="A0A9W8Y6C8"/>
<feature type="compositionally biased region" description="Basic and acidic residues" evidence="1">
    <location>
        <begin position="236"/>
        <end position="253"/>
    </location>
</feature>
<organism evidence="2 3">
    <name type="scientific">Neocucurbitaria cava</name>
    <dbReference type="NCBI Taxonomy" id="798079"/>
    <lineage>
        <taxon>Eukaryota</taxon>
        <taxon>Fungi</taxon>
        <taxon>Dikarya</taxon>
        <taxon>Ascomycota</taxon>
        <taxon>Pezizomycotina</taxon>
        <taxon>Dothideomycetes</taxon>
        <taxon>Pleosporomycetidae</taxon>
        <taxon>Pleosporales</taxon>
        <taxon>Pleosporineae</taxon>
        <taxon>Cucurbitariaceae</taxon>
        <taxon>Neocucurbitaria</taxon>
    </lineage>
</organism>